<proteinExistence type="predicted"/>
<dbReference type="Proteomes" id="UP000594262">
    <property type="component" value="Unplaced"/>
</dbReference>
<evidence type="ECO:0000313" key="1">
    <source>
        <dbReference type="EnsemblMetazoa" id="CLYHEMP006352.1"/>
    </source>
</evidence>
<name>A0A7M5WK22_9CNID</name>
<reference evidence="1" key="1">
    <citation type="submission" date="2021-01" db="UniProtKB">
        <authorList>
            <consortium name="EnsemblMetazoa"/>
        </authorList>
    </citation>
    <scope>IDENTIFICATION</scope>
</reference>
<evidence type="ECO:0000313" key="2">
    <source>
        <dbReference type="Proteomes" id="UP000594262"/>
    </source>
</evidence>
<sequence>MGVFKFLGEPFFTCPINNTDSSVHYVLQLHHSIFVAIYMNKTVKVFNATSDGNIVLKRFRPPESFDWIVTVPFSLSKHLKKYHLVAKENLTNKFTLIDLKTGDIVLSYQSTTENHGTLYLNWNMHEAALVC</sequence>
<keyword evidence="2" id="KW-1185">Reference proteome</keyword>
<dbReference type="AlphaFoldDB" id="A0A7M5WK22"/>
<protein>
    <submittedName>
        <fullName evidence="1">Uncharacterized protein</fullName>
    </submittedName>
</protein>
<organism evidence="1 2">
    <name type="scientific">Clytia hemisphaerica</name>
    <dbReference type="NCBI Taxonomy" id="252671"/>
    <lineage>
        <taxon>Eukaryota</taxon>
        <taxon>Metazoa</taxon>
        <taxon>Cnidaria</taxon>
        <taxon>Hydrozoa</taxon>
        <taxon>Hydroidolina</taxon>
        <taxon>Leptothecata</taxon>
        <taxon>Obeliida</taxon>
        <taxon>Clytiidae</taxon>
        <taxon>Clytia</taxon>
    </lineage>
</organism>
<accession>A0A7M5WK22</accession>
<dbReference type="EnsemblMetazoa" id="CLYHEMT006352.1">
    <property type="protein sequence ID" value="CLYHEMP006352.1"/>
    <property type="gene ID" value="CLYHEMG006352"/>
</dbReference>